<evidence type="ECO:0000313" key="14">
    <source>
        <dbReference type="EMBL" id="AFK83937.1"/>
    </source>
</evidence>
<dbReference type="Proteomes" id="UP000103899">
    <property type="component" value="Segment"/>
</dbReference>
<evidence type="ECO:0000256" key="6">
    <source>
        <dbReference type="ARBA" id="ARBA00022870"/>
    </source>
</evidence>
<keyword evidence="8 13" id="KW-1133">Transmembrane helix</keyword>
<keyword evidence="3 13" id="KW-0812">Transmembrane</keyword>
<dbReference type="EMBL" id="JQ805139">
    <property type="protein sequence ID" value="AFK83937.1"/>
    <property type="molecule type" value="Genomic_DNA"/>
</dbReference>
<evidence type="ECO:0000256" key="1">
    <source>
        <dbReference type="ARBA" id="ARBA00003017"/>
    </source>
</evidence>
<evidence type="ECO:0000256" key="13">
    <source>
        <dbReference type="SAM" id="Phobius"/>
    </source>
</evidence>
<feature type="transmembrane region" description="Helical" evidence="13">
    <location>
        <begin position="151"/>
        <end position="172"/>
    </location>
</feature>
<keyword evidence="11" id="KW-1015">Disulfide bond</keyword>
<accession>I3VQ93</accession>
<evidence type="ECO:0000256" key="9">
    <source>
        <dbReference type="ARBA" id="ARBA00023046"/>
    </source>
</evidence>
<evidence type="ECO:0000256" key="2">
    <source>
        <dbReference type="ARBA" id="ARBA00022562"/>
    </source>
</evidence>
<dbReference type="Pfam" id="PF01528">
    <property type="entry name" value="Herpes_glycop"/>
    <property type="match status" value="1"/>
</dbReference>
<keyword evidence="12" id="KW-0325">Glycoprotein</keyword>
<evidence type="ECO:0000256" key="8">
    <source>
        <dbReference type="ARBA" id="ARBA00022989"/>
    </source>
</evidence>
<feature type="transmembrane region" description="Helical" evidence="13">
    <location>
        <begin position="77"/>
        <end position="104"/>
    </location>
</feature>
<evidence type="ECO:0000313" key="15">
    <source>
        <dbReference type="Proteomes" id="UP000103899"/>
    </source>
</evidence>
<keyword evidence="2" id="KW-1048">Host nucleus</keyword>
<feature type="transmembrane region" description="Helical" evidence="13">
    <location>
        <begin position="299"/>
        <end position="319"/>
    </location>
</feature>
<keyword evidence="9" id="KW-1039">Host endosome</keyword>
<sequence length="350" mass="39856">MAASHVDGVNRKTWTASIMFAILTFINVTVHLIMSNFPGLGYPCTYYHVVDFNEFNMSTYNVAHQLTPQLFLDAGQVLSYAVLAELTFFLILCYYIVCWAKIFFRKDAGLNLNQTTRDITYMGDSMSCFLYILCMDTFEMLILTMSFRLPVMISFACCLHFICLSIYTITMLTQYQSYDKSSFALSRIHPALKSTVKFKTLILNLLELFLGFSTMVLAMALCLGFGNSFFVKTGHMVFATLAVFAFIMITYFIVIEAILYRYMKVQVGYHAGTFCGLCGATYTIISYENVAASAYTQNIHIVLACCMLCWLAFALCRVIRFFTAKQRRYKPLANNTVDEIKSLKLADDHE</sequence>
<feature type="transmembrane region" description="Helical" evidence="13">
    <location>
        <begin position="238"/>
        <end position="260"/>
    </location>
</feature>
<keyword evidence="10 13" id="KW-0472">Membrane</keyword>
<feature type="transmembrane region" description="Helical" evidence="13">
    <location>
        <begin position="12"/>
        <end position="33"/>
    </location>
</feature>
<dbReference type="HAMAP" id="MF_04035">
    <property type="entry name" value="HSV_GM"/>
    <property type="match status" value="1"/>
</dbReference>
<keyword evidence="6" id="KW-1043">Host membrane</keyword>
<comment type="function">
    <text evidence="1">Envelope glycoprotein important for virion assembly and egress. Plays a role in the correct incorporation of gH-gL into virion membrane. Directs the glycoprotein N (gN) to the host trans-Golgi network.</text>
</comment>
<keyword evidence="5" id="KW-0946">Virion</keyword>
<evidence type="ECO:0000256" key="10">
    <source>
        <dbReference type="ARBA" id="ARBA00023136"/>
    </source>
</evidence>
<evidence type="ECO:0000256" key="3">
    <source>
        <dbReference type="ARBA" id="ARBA00022692"/>
    </source>
</evidence>
<name>I3VQ93_9BETA</name>
<evidence type="ECO:0000256" key="7">
    <source>
        <dbReference type="ARBA" id="ARBA00022879"/>
    </source>
</evidence>
<protein>
    <submittedName>
        <fullName evidence="14">B100</fullName>
    </submittedName>
</protein>
<evidence type="ECO:0000256" key="4">
    <source>
        <dbReference type="ARBA" id="ARBA00022812"/>
    </source>
</evidence>
<dbReference type="PRINTS" id="PR00333">
    <property type="entry name" value="HSVINTEGRLMP"/>
</dbReference>
<feature type="transmembrane region" description="Helical" evidence="13">
    <location>
        <begin position="267"/>
        <end position="287"/>
    </location>
</feature>
<feature type="transmembrane region" description="Helical" evidence="13">
    <location>
        <begin position="125"/>
        <end position="145"/>
    </location>
</feature>
<evidence type="ECO:0000256" key="5">
    <source>
        <dbReference type="ARBA" id="ARBA00022844"/>
    </source>
</evidence>
<evidence type="ECO:0000256" key="12">
    <source>
        <dbReference type="ARBA" id="ARBA00023180"/>
    </source>
</evidence>
<reference evidence="14 15" key="1">
    <citation type="journal article" date="2012" name="J. Virol.">
        <title>A Novel Bat Herpesvirus Encodes Homologues of Major Histocompatibility Complex Classes I and II, C-Type Lectin, and a Unique Family of Immune-Related Genes.</title>
        <authorList>
            <person name="Zhang H."/>
            <person name="Todd S."/>
            <person name="Tachedjian M."/>
            <person name="Barr J.A."/>
            <person name="Luo M."/>
            <person name="Yu M."/>
            <person name="Marsh G.A."/>
            <person name="Crameri G."/>
            <person name="Wang L.F."/>
        </authorList>
    </citation>
    <scope>NUCLEOTIDE SEQUENCE [LARGE SCALE GENOMIC DNA]</scope>
    <source>
        <strain evidence="14">B7D8</strain>
    </source>
</reference>
<proteinExistence type="inferred from homology"/>
<keyword evidence="4" id="KW-1040">Host Golgi apparatus</keyword>
<keyword evidence="15" id="KW-1185">Reference proteome</keyword>
<organism evidence="14 15">
    <name type="scientific">miniopterid betaherpesvirus 1</name>
    <dbReference type="NCBI Taxonomy" id="3070189"/>
    <lineage>
        <taxon>Viruses</taxon>
        <taxon>Duplodnaviria</taxon>
        <taxon>Heunggongvirae</taxon>
        <taxon>Peploviricota</taxon>
        <taxon>Herviviricetes</taxon>
        <taxon>Herpesvirales</taxon>
        <taxon>Orthoherpesviridae</taxon>
        <taxon>Betaherpesvirinae</taxon>
        <taxon>Quwivirus</taxon>
        <taxon>Quwivirus miniopteridbeta1</taxon>
    </lineage>
</organism>
<feature type="transmembrane region" description="Helical" evidence="13">
    <location>
        <begin position="201"/>
        <end position="226"/>
    </location>
</feature>
<evidence type="ECO:0000256" key="11">
    <source>
        <dbReference type="ARBA" id="ARBA00023157"/>
    </source>
</evidence>
<dbReference type="GO" id="GO:0019031">
    <property type="term" value="C:viral envelope"/>
    <property type="evidence" value="ECO:0007669"/>
    <property type="project" value="UniProtKB-KW"/>
</dbReference>
<dbReference type="InterPro" id="IPR000785">
    <property type="entry name" value="Herpes_glycop_M"/>
</dbReference>
<keyword evidence="7" id="KW-0261">Viral envelope protein</keyword>